<protein>
    <submittedName>
        <fullName evidence="5">LacI family DNA-binding transcriptional regulator</fullName>
    </submittedName>
</protein>
<evidence type="ECO:0000256" key="3">
    <source>
        <dbReference type="ARBA" id="ARBA00023163"/>
    </source>
</evidence>
<organism evidence="5 6">
    <name type="scientific">Lysobacter korlensis</name>
    <dbReference type="NCBI Taxonomy" id="553636"/>
    <lineage>
        <taxon>Bacteria</taxon>
        <taxon>Pseudomonadati</taxon>
        <taxon>Pseudomonadota</taxon>
        <taxon>Gammaproteobacteria</taxon>
        <taxon>Lysobacterales</taxon>
        <taxon>Lysobacteraceae</taxon>
        <taxon>Lysobacter</taxon>
    </lineage>
</organism>
<sequence length="336" mass="35916">MTETTSPPTLEMVAAVAGVSRSTVSRVVNESPKVTPEAVAAVNAAISKLGYVPNRVARSLASRRTFSIALVIPETTARFFADPFFASVVQGAAFHLAKTEYTLTLLISSETDPEKTRRYLQGGNVDGALILSHHTDDRSYSELAGRLPVVFGGRPMSQEGEDAYVVDADNRAAAEQATRHLIGRGRTRIAHIAGRPNMGASVDRLDGWRRALNAAGLASDLVEGGDFTPHGGADAMRRLLERDPGLDAVFAASDQMASGALAVLKERGLRVPADVAVVGFDNNDFARSSTPPLTTVEQPPTAQGAKMAEVLVRLIEGEEVEHFTLLETRLIVRESS</sequence>
<accession>A0ABV6RU87</accession>
<evidence type="ECO:0000259" key="4">
    <source>
        <dbReference type="PROSITE" id="PS50932"/>
    </source>
</evidence>
<dbReference type="Gene3D" id="1.10.260.40">
    <property type="entry name" value="lambda repressor-like DNA-binding domains"/>
    <property type="match status" value="1"/>
</dbReference>
<dbReference type="GO" id="GO:0003677">
    <property type="term" value="F:DNA binding"/>
    <property type="evidence" value="ECO:0007669"/>
    <property type="project" value="UniProtKB-KW"/>
</dbReference>
<evidence type="ECO:0000256" key="1">
    <source>
        <dbReference type="ARBA" id="ARBA00023015"/>
    </source>
</evidence>
<dbReference type="InterPro" id="IPR010982">
    <property type="entry name" value="Lambda_DNA-bd_dom_sf"/>
</dbReference>
<evidence type="ECO:0000256" key="2">
    <source>
        <dbReference type="ARBA" id="ARBA00023125"/>
    </source>
</evidence>
<dbReference type="SMART" id="SM00354">
    <property type="entry name" value="HTH_LACI"/>
    <property type="match status" value="1"/>
</dbReference>
<comment type="caution">
    <text evidence="5">The sequence shown here is derived from an EMBL/GenBank/DDBJ whole genome shotgun (WGS) entry which is preliminary data.</text>
</comment>
<dbReference type="CDD" id="cd01392">
    <property type="entry name" value="HTH_LacI"/>
    <property type="match status" value="1"/>
</dbReference>
<dbReference type="Pfam" id="PF00356">
    <property type="entry name" value="LacI"/>
    <property type="match status" value="1"/>
</dbReference>
<feature type="domain" description="HTH lacI-type" evidence="4">
    <location>
        <begin position="8"/>
        <end position="62"/>
    </location>
</feature>
<dbReference type="EMBL" id="JBHLTG010000005">
    <property type="protein sequence ID" value="MFC0680154.1"/>
    <property type="molecule type" value="Genomic_DNA"/>
</dbReference>
<dbReference type="InterPro" id="IPR046335">
    <property type="entry name" value="LacI/GalR-like_sensor"/>
</dbReference>
<dbReference type="PANTHER" id="PTHR30146:SF109">
    <property type="entry name" value="HTH-TYPE TRANSCRIPTIONAL REGULATOR GALS"/>
    <property type="match status" value="1"/>
</dbReference>
<keyword evidence="3" id="KW-0804">Transcription</keyword>
<evidence type="ECO:0000313" key="5">
    <source>
        <dbReference type="EMBL" id="MFC0680154.1"/>
    </source>
</evidence>
<dbReference type="CDD" id="cd06267">
    <property type="entry name" value="PBP1_LacI_sugar_binding-like"/>
    <property type="match status" value="1"/>
</dbReference>
<name>A0ABV6RU87_9GAMM</name>
<dbReference type="InterPro" id="IPR000843">
    <property type="entry name" value="HTH_LacI"/>
</dbReference>
<dbReference type="Pfam" id="PF13377">
    <property type="entry name" value="Peripla_BP_3"/>
    <property type="match status" value="1"/>
</dbReference>
<gene>
    <name evidence="5" type="ORF">ACFFGH_20155</name>
</gene>
<dbReference type="PANTHER" id="PTHR30146">
    <property type="entry name" value="LACI-RELATED TRANSCRIPTIONAL REPRESSOR"/>
    <property type="match status" value="1"/>
</dbReference>
<dbReference type="InterPro" id="IPR028082">
    <property type="entry name" value="Peripla_BP_I"/>
</dbReference>
<reference evidence="5 6" key="1">
    <citation type="submission" date="2024-09" db="EMBL/GenBank/DDBJ databases">
        <authorList>
            <person name="Sun Q."/>
            <person name="Mori K."/>
        </authorList>
    </citation>
    <scope>NUCLEOTIDE SEQUENCE [LARGE SCALE GENOMIC DNA]</scope>
    <source>
        <strain evidence="5 6">KCTC 23076</strain>
    </source>
</reference>
<evidence type="ECO:0000313" key="6">
    <source>
        <dbReference type="Proteomes" id="UP001589896"/>
    </source>
</evidence>
<keyword evidence="6" id="KW-1185">Reference proteome</keyword>
<dbReference type="Gene3D" id="3.40.50.2300">
    <property type="match status" value="2"/>
</dbReference>
<dbReference type="SUPFAM" id="SSF47413">
    <property type="entry name" value="lambda repressor-like DNA-binding domains"/>
    <property type="match status" value="1"/>
</dbReference>
<keyword evidence="1" id="KW-0805">Transcription regulation</keyword>
<dbReference type="PROSITE" id="PS50932">
    <property type="entry name" value="HTH_LACI_2"/>
    <property type="match status" value="1"/>
</dbReference>
<dbReference type="RefSeq" id="WP_386671644.1">
    <property type="nucleotide sequence ID" value="NZ_JBHLTG010000005.1"/>
</dbReference>
<proteinExistence type="predicted"/>
<dbReference type="SUPFAM" id="SSF53822">
    <property type="entry name" value="Periplasmic binding protein-like I"/>
    <property type="match status" value="1"/>
</dbReference>
<keyword evidence="2 5" id="KW-0238">DNA-binding</keyword>
<dbReference type="Proteomes" id="UP001589896">
    <property type="component" value="Unassembled WGS sequence"/>
</dbReference>